<feature type="transmembrane region" description="Helical" evidence="9">
    <location>
        <begin position="12"/>
        <end position="33"/>
    </location>
</feature>
<evidence type="ECO:0000256" key="1">
    <source>
        <dbReference type="ARBA" id="ARBA00004429"/>
    </source>
</evidence>
<accession>A0A1G9AUP7</accession>
<evidence type="ECO:0000313" key="11">
    <source>
        <dbReference type="EMBL" id="SDK30644.1"/>
    </source>
</evidence>
<dbReference type="Pfam" id="PF04290">
    <property type="entry name" value="DctQ"/>
    <property type="match status" value="1"/>
</dbReference>
<organism evidence="11 12">
    <name type="scientific">Maridesulfovibrio ferrireducens</name>
    <dbReference type="NCBI Taxonomy" id="246191"/>
    <lineage>
        <taxon>Bacteria</taxon>
        <taxon>Pseudomonadati</taxon>
        <taxon>Thermodesulfobacteriota</taxon>
        <taxon>Desulfovibrionia</taxon>
        <taxon>Desulfovibrionales</taxon>
        <taxon>Desulfovibrionaceae</taxon>
        <taxon>Maridesulfovibrio</taxon>
    </lineage>
</organism>
<dbReference type="GO" id="GO:0022857">
    <property type="term" value="F:transmembrane transporter activity"/>
    <property type="evidence" value="ECO:0007669"/>
    <property type="project" value="TreeGrafter"/>
</dbReference>
<reference evidence="12" key="1">
    <citation type="submission" date="2016-10" db="EMBL/GenBank/DDBJ databases">
        <authorList>
            <person name="Varghese N."/>
            <person name="Submissions S."/>
        </authorList>
    </citation>
    <scope>NUCLEOTIDE SEQUENCE [LARGE SCALE GENOMIC DNA]</scope>
    <source>
        <strain evidence="12">DSM 16995</strain>
    </source>
</reference>
<evidence type="ECO:0000313" key="12">
    <source>
        <dbReference type="Proteomes" id="UP000199053"/>
    </source>
</evidence>
<evidence type="ECO:0000256" key="4">
    <source>
        <dbReference type="ARBA" id="ARBA00022519"/>
    </source>
</evidence>
<keyword evidence="7 9" id="KW-0472">Membrane</keyword>
<keyword evidence="6 9" id="KW-1133">Transmembrane helix</keyword>
<dbReference type="GO" id="GO:0005886">
    <property type="term" value="C:plasma membrane"/>
    <property type="evidence" value="ECO:0007669"/>
    <property type="project" value="UniProtKB-SubCell"/>
</dbReference>
<evidence type="ECO:0000256" key="2">
    <source>
        <dbReference type="ARBA" id="ARBA00022448"/>
    </source>
</evidence>
<dbReference type="InterPro" id="IPR055348">
    <property type="entry name" value="DctQ"/>
</dbReference>
<evidence type="ECO:0000256" key="7">
    <source>
        <dbReference type="ARBA" id="ARBA00023136"/>
    </source>
</evidence>
<dbReference type="EMBL" id="FNGA01000001">
    <property type="protein sequence ID" value="SDK30644.1"/>
    <property type="molecule type" value="Genomic_DNA"/>
</dbReference>
<proteinExistence type="inferred from homology"/>
<sequence>MSFMKLKYLDKIEEIFSSSCLAVMALIIAVQVFQRYVLQSSLDWSEELARYLFIWSVYVGCSYATQADRHLEVTILRNMFGPAVAKYITIVAYIFTILFCGCIAVWGMQMVLFLAETGQKTPALEIQMYWIFLSVPVGLGLMAIRTVQRVISILKGEVDFAAMSCK</sequence>
<feature type="domain" description="Tripartite ATP-independent periplasmic transporters DctQ component" evidence="10">
    <location>
        <begin position="24"/>
        <end position="155"/>
    </location>
</feature>
<gene>
    <name evidence="11" type="ORF">SAMN05660337_0026</name>
</gene>
<dbReference type="PANTHER" id="PTHR35011">
    <property type="entry name" value="2,3-DIKETO-L-GULONATE TRAP TRANSPORTER SMALL PERMEASE PROTEIN YIAM"/>
    <property type="match status" value="1"/>
</dbReference>
<evidence type="ECO:0000256" key="5">
    <source>
        <dbReference type="ARBA" id="ARBA00022692"/>
    </source>
</evidence>
<feature type="transmembrane region" description="Helical" evidence="9">
    <location>
        <begin position="87"/>
        <end position="108"/>
    </location>
</feature>
<evidence type="ECO:0000256" key="3">
    <source>
        <dbReference type="ARBA" id="ARBA00022475"/>
    </source>
</evidence>
<evidence type="ECO:0000259" key="10">
    <source>
        <dbReference type="Pfam" id="PF04290"/>
    </source>
</evidence>
<dbReference type="PANTHER" id="PTHR35011:SF2">
    <property type="entry name" value="2,3-DIKETO-L-GULONATE TRAP TRANSPORTER SMALL PERMEASE PROTEIN YIAM"/>
    <property type="match status" value="1"/>
</dbReference>
<dbReference type="AlphaFoldDB" id="A0A1G9AUP7"/>
<keyword evidence="12" id="KW-1185">Reference proteome</keyword>
<feature type="transmembrane region" description="Helical" evidence="9">
    <location>
        <begin position="128"/>
        <end position="147"/>
    </location>
</feature>
<dbReference type="Proteomes" id="UP000199053">
    <property type="component" value="Unassembled WGS sequence"/>
</dbReference>
<dbReference type="GO" id="GO:0015740">
    <property type="term" value="P:C4-dicarboxylate transport"/>
    <property type="evidence" value="ECO:0007669"/>
    <property type="project" value="TreeGrafter"/>
</dbReference>
<dbReference type="STRING" id="246191.SAMN05660337_0026"/>
<comment type="similarity">
    <text evidence="8">Belongs to the TRAP transporter small permease family.</text>
</comment>
<name>A0A1G9AUP7_9BACT</name>
<keyword evidence="5 9" id="KW-0812">Transmembrane</keyword>
<evidence type="ECO:0000256" key="6">
    <source>
        <dbReference type="ARBA" id="ARBA00022989"/>
    </source>
</evidence>
<evidence type="ECO:0000256" key="9">
    <source>
        <dbReference type="SAM" id="Phobius"/>
    </source>
</evidence>
<keyword evidence="4" id="KW-0997">Cell inner membrane</keyword>
<keyword evidence="2" id="KW-0813">Transport</keyword>
<evidence type="ECO:0000256" key="8">
    <source>
        <dbReference type="ARBA" id="ARBA00038436"/>
    </source>
</evidence>
<comment type="subcellular location">
    <subcellularLocation>
        <location evidence="1">Cell inner membrane</location>
        <topology evidence="1">Multi-pass membrane protein</topology>
    </subcellularLocation>
</comment>
<keyword evidence="3" id="KW-1003">Cell membrane</keyword>
<protein>
    <submittedName>
        <fullName evidence="11">TRAP-type C4-dicarboxylate transport system, small permease component</fullName>
    </submittedName>
</protein>
<dbReference type="InterPro" id="IPR007387">
    <property type="entry name" value="TRAP_DctQ"/>
</dbReference>